<dbReference type="EMBL" id="OX459124">
    <property type="protein sequence ID" value="CAI9113940.1"/>
    <property type="molecule type" value="Genomic_DNA"/>
</dbReference>
<accession>A0AAV1E180</accession>
<dbReference type="GO" id="GO:0006952">
    <property type="term" value="P:defense response"/>
    <property type="evidence" value="ECO:0007669"/>
    <property type="project" value="UniProtKB-ARBA"/>
</dbReference>
<keyword evidence="7" id="KW-0677">Repeat</keyword>
<feature type="transmembrane region" description="Helical" evidence="11">
    <location>
        <begin position="870"/>
        <end position="891"/>
    </location>
</feature>
<evidence type="ECO:0000313" key="14">
    <source>
        <dbReference type="EMBL" id="CAI9113940.1"/>
    </source>
</evidence>
<dbReference type="GO" id="GO:0051707">
    <property type="term" value="P:response to other organism"/>
    <property type="evidence" value="ECO:0007669"/>
    <property type="project" value="UniProtKB-ARBA"/>
</dbReference>
<keyword evidence="4" id="KW-0433">Leucine-rich repeat</keyword>
<evidence type="ECO:0000256" key="5">
    <source>
        <dbReference type="ARBA" id="ARBA00022692"/>
    </source>
</evidence>
<feature type="chain" id="PRO_5043561442" evidence="12">
    <location>
        <begin position="30"/>
        <end position="921"/>
    </location>
</feature>
<organism evidence="14 15">
    <name type="scientific">Oldenlandia corymbosa var. corymbosa</name>
    <dbReference type="NCBI Taxonomy" id="529605"/>
    <lineage>
        <taxon>Eukaryota</taxon>
        <taxon>Viridiplantae</taxon>
        <taxon>Streptophyta</taxon>
        <taxon>Embryophyta</taxon>
        <taxon>Tracheophyta</taxon>
        <taxon>Spermatophyta</taxon>
        <taxon>Magnoliopsida</taxon>
        <taxon>eudicotyledons</taxon>
        <taxon>Gunneridae</taxon>
        <taxon>Pentapetalae</taxon>
        <taxon>asterids</taxon>
        <taxon>lamiids</taxon>
        <taxon>Gentianales</taxon>
        <taxon>Rubiaceae</taxon>
        <taxon>Rubioideae</taxon>
        <taxon>Spermacoceae</taxon>
        <taxon>Hedyotis-Oldenlandia complex</taxon>
        <taxon>Oldenlandia</taxon>
    </lineage>
</organism>
<evidence type="ECO:0000256" key="12">
    <source>
        <dbReference type="SAM" id="SignalP"/>
    </source>
</evidence>
<evidence type="ECO:0000256" key="10">
    <source>
        <dbReference type="ARBA" id="ARBA00023180"/>
    </source>
</evidence>
<dbReference type="Pfam" id="PF00560">
    <property type="entry name" value="LRR_1"/>
    <property type="match status" value="7"/>
</dbReference>
<dbReference type="Proteomes" id="UP001161247">
    <property type="component" value="Chromosome 7"/>
</dbReference>
<dbReference type="SUPFAM" id="SSF52047">
    <property type="entry name" value="RNI-like"/>
    <property type="match status" value="1"/>
</dbReference>
<gene>
    <name evidence="14" type="ORF">OLC1_LOCUS20841</name>
</gene>
<evidence type="ECO:0000256" key="4">
    <source>
        <dbReference type="ARBA" id="ARBA00022614"/>
    </source>
</evidence>
<evidence type="ECO:0000259" key="13">
    <source>
        <dbReference type="Pfam" id="PF08263"/>
    </source>
</evidence>
<dbReference type="AlphaFoldDB" id="A0AAV1E180"/>
<dbReference type="Pfam" id="PF13516">
    <property type="entry name" value="LRR_6"/>
    <property type="match status" value="1"/>
</dbReference>
<proteinExistence type="inferred from homology"/>
<reference evidence="14" key="1">
    <citation type="submission" date="2023-03" db="EMBL/GenBank/DDBJ databases">
        <authorList>
            <person name="Julca I."/>
        </authorList>
    </citation>
    <scope>NUCLEOTIDE SEQUENCE</scope>
</reference>
<feature type="domain" description="Leucine-rich repeat-containing N-terminal plant-type" evidence="13">
    <location>
        <begin position="33"/>
        <end position="76"/>
    </location>
</feature>
<dbReference type="InterPro" id="IPR001611">
    <property type="entry name" value="Leu-rich_rpt"/>
</dbReference>
<dbReference type="FunFam" id="3.80.10.10:FF:000095">
    <property type="entry name" value="LRR receptor-like serine/threonine-protein kinase GSO1"/>
    <property type="match status" value="1"/>
</dbReference>
<keyword evidence="8 11" id="KW-1133">Transmembrane helix</keyword>
<dbReference type="InterPro" id="IPR003591">
    <property type="entry name" value="Leu-rich_rpt_typical-subtyp"/>
</dbReference>
<evidence type="ECO:0000256" key="8">
    <source>
        <dbReference type="ARBA" id="ARBA00022989"/>
    </source>
</evidence>
<dbReference type="Pfam" id="PF13855">
    <property type="entry name" value="LRR_8"/>
    <property type="match status" value="2"/>
</dbReference>
<dbReference type="Gene3D" id="3.80.10.10">
    <property type="entry name" value="Ribonuclease Inhibitor"/>
    <property type="match status" value="4"/>
</dbReference>
<evidence type="ECO:0000256" key="1">
    <source>
        <dbReference type="ARBA" id="ARBA00004251"/>
    </source>
</evidence>
<evidence type="ECO:0000256" key="7">
    <source>
        <dbReference type="ARBA" id="ARBA00022737"/>
    </source>
</evidence>
<dbReference type="InterPro" id="IPR032675">
    <property type="entry name" value="LRR_dom_sf"/>
</dbReference>
<evidence type="ECO:0000313" key="15">
    <source>
        <dbReference type="Proteomes" id="UP001161247"/>
    </source>
</evidence>
<dbReference type="SMART" id="SM00369">
    <property type="entry name" value="LRR_TYP"/>
    <property type="match status" value="8"/>
</dbReference>
<name>A0AAV1E180_OLDCO</name>
<dbReference type="PANTHER" id="PTHR48062">
    <property type="entry name" value="RECEPTOR-LIKE PROTEIN 14"/>
    <property type="match status" value="1"/>
</dbReference>
<keyword evidence="10" id="KW-0325">Glycoprotein</keyword>
<dbReference type="Pfam" id="PF08263">
    <property type="entry name" value="LRRNT_2"/>
    <property type="match status" value="1"/>
</dbReference>
<evidence type="ECO:0000256" key="6">
    <source>
        <dbReference type="ARBA" id="ARBA00022729"/>
    </source>
</evidence>
<protein>
    <submittedName>
        <fullName evidence="14">OLC1v1037504C2</fullName>
    </submittedName>
</protein>
<evidence type="ECO:0000256" key="3">
    <source>
        <dbReference type="ARBA" id="ARBA00022475"/>
    </source>
</evidence>
<evidence type="ECO:0000256" key="11">
    <source>
        <dbReference type="SAM" id="Phobius"/>
    </source>
</evidence>
<keyword evidence="5 11" id="KW-0812">Transmembrane</keyword>
<comment type="similarity">
    <text evidence="2">Belongs to the RLP family.</text>
</comment>
<keyword evidence="6 12" id="KW-0732">Signal</keyword>
<dbReference type="InterPro" id="IPR051502">
    <property type="entry name" value="RLP_Defense_Trigger"/>
</dbReference>
<comment type="subcellular location">
    <subcellularLocation>
        <location evidence="1">Cell membrane</location>
        <topology evidence="1">Single-pass type I membrane protein</topology>
    </subcellularLocation>
</comment>
<dbReference type="SUPFAM" id="SSF52058">
    <property type="entry name" value="L domain-like"/>
    <property type="match status" value="2"/>
</dbReference>
<sequence length="921" mass="104080">MKYYQNINVVFHLWALIFISLSIMQLCSSCILEEKNALLYFKSSITETKYPHLVLPSWINQNAVGNCCNWEGVKCSDTIGSIVELQLPFLDQNIHDLYPSYDYKWFLNLSSLVPLKNLKVLNLSHNEFGNNGFDCEGLDNFKELELLNLDSNYFSNEIFYCIKAISPLRKLSLFGNRLKGLFPSEEICSMRNLVELRLSCNELSGNVPPCLSNLTSLKVLDISKNEFGGSISPLAITSLVLLEYLSLYGNHFEGSFPVRLFSNHSKLEVLELGPSRSALYVDFRGLVQPPPFQLRVLRLARCNLHHETQPVLDFLFYQKELRILDLCTNNLVGKFPNWLILNNTHLEVLKVANNSFTGSLFSDGTPNLQNPRMFDFSENELSGEIPPDIGLSIQTLEYLNLSGNDFQGSIPQSFGNLKVIHSIDLSYNNFSGQLPYQMGTGCVSLTYLYLSNNNLRGNFPSTLANLTHLRVLRLDGNHFFGRISHDLSWSPYLQWLGMSNNELRGEFPSWIGNLSWLQVLDLSQNQLEGGLPDSICSLSLLEFLNLSENLFNGSIPPCISLHKLKFLHLQGNQITGSMPSALLKNSYDLRSLDFGRNNLSGGIPYDIIALTKLRFLILGRNNFQGQIPVHICDMKELRIIDFSHNQFSGRIPSCLSNLSFGVNLDPSCDIWNTYHSSYGIMMHVFLNNTLFPQDIIDIMGSYGTEYFVASETQEIVEFTTKSRANVYVGNILNFMSGLDLSCNQLIGEIPSELGDLFGIRAINLSCNHLQGSIRSSLAMLKFMESLDLSYNNLSGKIPNELTDLNFLSMFNVSYNNLSGVTPKTGEFANFDESNYKGNPYLCGSLFQRQCGSITGTTEHGNDDKIDMVTFFWSFLASFITVLATLVLSLYLSPNYRRTLSVLIDIWILPRFYSWYVSQGQF</sequence>
<keyword evidence="3" id="KW-1003">Cell membrane</keyword>
<dbReference type="GO" id="GO:0005886">
    <property type="term" value="C:plasma membrane"/>
    <property type="evidence" value="ECO:0007669"/>
    <property type="project" value="UniProtKB-SubCell"/>
</dbReference>
<dbReference type="InterPro" id="IPR013210">
    <property type="entry name" value="LRR_N_plant-typ"/>
</dbReference>
<dbReference type="PANTHER" id="PTHR48062:SF52">
    <property type="entry name" value="RECEPTOR-LIKE PROTEIN 8-RELATED"/>
    <property type="match status" value="1"/>
</dbReference>
<evidence type="ECO:0000256" key="9">
    <source>
        <dbReference type="ARBA" id="ARBA00023136"/>
    </source>
</evidence>
<evidence type="ECO:0000256" key="2">
    <source>
        <dbReference type="ARBA" id="ARBA00009592"/>
    </source>
</evidence>
<dbReference type="FunFam" id="3.80.10.10:FF:000213">
    <property type="entry name" value="Tyrosine-sulfated glycopeptide receptor 1"/>
    <property type="match status" value="1"/>
</dbReference>
<keyword evidence="9 11" id="KW-0472">Membrane</keyword>
<feature type="signal peptide" evidence="12">
    <location>
        <begin position="1"/>
        <end position="29"/>
    </location>
</feature>
<keyword evidence="15" id="KW-1185">Reference proteome</keyword>